<organism evidence="2 3">
    <name type="scientific">Candidatus Aphodomorpha intestinavium</name>
    <dbReference type="NCBI Taxonomy" id="2840672"/>
    <lineage>
        <taxon>Bacteria</taxon>
        <taxon>Bacillati</taxon>
        <taxon>Bacillota</taxon>
        <taxon>Clostridia</taxon>
        <taxon>Eubacteriales</taxon>
        <taxon>Candidatus Aphodomorpha</taxon>
    </lineage>
</organism>
<dbReference type="EMBL" id="DVNZ01000108">
    <property type="protein sequence ID" value="HIU94189.1"/>
    <property type="molecule type" value="Genomic_DNA"/>
</dbReference>
<evidence type="ECO:0000313" key="2">
    <source>
        <dbReference type="EMBL" id="HIU94189.1"/>
    </source>
</evidence>
<feature type="non-terminal residue" evidence="2">
    <location>
        <position position="196"/>
    </location>
</feature>
<proteinExistence type="predicted"/>
<dbReference type="AlphaFoldDB" id="A0A9D1N3Q6"/>
<protein>
    <submittedName>
        <fullName evidence="2">Uncharacterized protein</fullName>
    </submittedName>
</protein>
<dbReference type="Proteomes" id="UP000824128">
    <property type="component" value="Unassembled WGS sequence"/>
</dbReference>
<gene>
    <name evidence="2" type="ORF">IAD24_03435</name>
</gene>
<reference evidence="2" key="2">
    <citation type="journal article" date="2021" name="PeerJ">
        <title>Extensive microbial diversity within the chicken gut microbiome revealed by metagenomics and culture.</title>
        <authorList>
            <person name="Gilroy R."/>
            <person name="Ravi A."/>
            <person name="Getino M."/>
            <person name="Pursley I."/>
            <person name="Horton D.L."/>
            <person name="Alikhan N.F."/>
            <person name="Baker D."/>
            <person name="Gharbi K."/>
            <person name="Hall N."/>
            <person name="Watson M."/>
            <person name="Adriaenssens E.M."/>
            <person name="Foster-Nyarko E."/>
            <person name="Jarju S."/>
            <person name="Secka A."/>
            <person name="Antonio M."/>
            <person name="Oren A."/>
            <person name="Chaudhuri R.R."/>
            <person name="La Ragione R."/>
            <person name="Hildebrand F."/>
            <person name="Pallen M.J."/>
        </authorList>
    </citation>
    <scope>NUCLEOTIDE SEQUENCE</scope>
    <source>
        <strain evidence="2">ChiGjej2B2-16831</strain>
    </source>
</reference>
<keyword evidence="1" id="KW-0175">Coiled coil</keyword>
<name>A0A9D1N3Q6_9FIRM</name>
<feature type="coiled-coil region" evidence="1">
    <location>
        <begin position="45"/>
        <end position="93"/>
    </location>
</feature>
<comment type="caution">
    <text evidence="2">The sequence shown here is derived from an EMBL/GenBank/DDBJ whole genome shotgun (WGS) entry which is preliminary data.</text>
</comment>
<accession>A0A9D1N3Q6</accession>
<reference evidence="2" key="1">
    <citation type="submission" date="2020-10" db="EMBL/GenBank/DDBJ databases">
        <authorList>
            <person name="Gilroy R."/>
        </authorList>
    </citation>
    <scope>NUCLEOTIDE SEQUENCE</scope>
    <source>
        <strain evidence="2">ChiGjej2B2-16831</strain>
    </source>
</reference>
<sequence length="196" mass="22324">MADYILENGDYSPTLLDILDAVQRSESMDAEQRVQYESSGEVLPLAEFRRQVAAARTAEENLTRAQEKLDSRLAELDAEQQRLQADEAQKREDWQAVPADAASVKQKRAAFEAWKDAHGKYEKFVNNRVADDTSARTDYEASTRQNQDALRVANDRMNGHYVRLASLFRDDVAAMEHARDVQLTRTDARRRYDAAA</sequence>
<evidence type="ECO:0000313" key="3">
    <source>
        <dbReference type="Proteomes" id="UP000824128"/>
    </source>
</evidence>
<evidence type="ECO:0000256" key="1">
    <source>
        <dbReference type="SAM" id="Coils"/>
    </source>
</evidence>